<gene>
    <name evidence="1" type="ORF">K5I29_05360</name>
</gene>
<organism evidence="1 2">
    <name type="scientific">Flavobacterium agricola</name>
    <dbReference type="NCBI Taxonomy" id="2870839"/>
    <lineage>
        <taxon>Bacteria</taxon>
        <taxon>Pseudomonadati</taxon>
        <taxon>Bacteroidota</taxon>
        <taxon>Flavobacteriia</taxon>
        <taxon>Flavobacteriales</taxon>
        <taxon>Flavobacteriaceae</taxon>
        <taxon>Flavobacterium</taxon>
    </lineage>
</organism>
<proteinExistence type="predicted"/>
<reference evidence="1" key="1">
    <citation type="submission" date="2021-08" db="EMBL/GenBank/DDBJ databases">
        <title>Flavobacterium sp. strain CC-SYL302.</title>
        <authorList>
            <person name="Lin S.-Y."/>
            <person name="Lee T.-H."/>
            <person name="Young C.-C."/>
        </authorList>
    </citation>
    <scope>NUCLEOTIDE SEQUENCE</scope>
    <source>
        <strain evidence="1">CC-SYL302</strain>
    </source>
</reference>
<protein>
    <recommendedName>
        <fullName evidence="3">AraC family transcriptional regulator</fullName>
    </recommendedName>
</protein>
<dbReference type="Proteomes" id="UP001163328">
    <property type="component" value="Chromosome"/>
</dbReference>
<sequence length="145" mass="16936">MADKIIYDYDLFTASSQKDSTKRSLSVLQLNQQQFLSVLQQNINLKSTLFLLVLSGTAEVEINFRKHQVQTQDMLLLSFGHLFKIQQVSSDFVCLSLYIEKDYVAEMFSIDMLYKRVKYNVKMYKNPILHLNDSDFNLLTARSVY</sequence>
<evidence type="ECO:0008006" key="3">
    <source>
        <dbReference type="Google" id="ProtNLM"/>
    </source>
</evidence>
<evidence type="ECO:0000313" key="2">
    <source>
        <dbReference type="Proteomes" id="UP001163328"/>
    </source>
</evidence>
<dbReference type="RefSeq" id="WP_264434871.1">
    <property type="nucleotide sequence ID" value="NZ_CP081495.1"/>
</dbReference>
<keyword evidence="2" id="KW-1185">Reference proteome</keyword>
<dbReference type="EMBL" id="CP081495">
    <property type="protein sequence ID" value="UYW02327.1"/>
    <property type="molecule type" value="Genomic_DNA"/>
</dbReference>
<accession>A0ABY6M254</accession>
<evidence type="ECO:0000313" key="1">
    <source>
        <dbReference type="EMBL" id="UYW02327.1"/>
    </source>
</evidence>
<name>A0ABY6M254_9FLAO</name>